<organism evidence="1 2">
    <name type="scientific">Nocardia acididurans</name>
    <dbReference type="NCBI Taxonomy" id="2802282"/>
    <lineage>
        <taxon>Bacteria</taxon>
        <taxon>Bacillati</taxon>
        <taxon>Actinomycetota</taxon>
        <taxon>Actinomycetes</taxon>
        <taxon>Mycobacteriales</taxon>
        <taxon>Nocardiaceae</taxon>
        <taxon>Nocardia</taxon>
    </lineage>
</organism>
<reference evidence="1 2" key="1">
    <citation type="submission" date="2021-01" db="EMBL/GenBank/DDBJ databases">
        <title>WGS of actinomycetes isolated from Thailand.</title>
        <authorList>
            <person name="Thawai C."/>
        </authorList>
    </citation>
    <scope>NUCLEOTIDE SEQUENCE [LARGE SCALE GENOMIC DNA]</scope>
    <source>
        <strain evidence="1 2">LPG 2</strain>
    </source>
</reference>
<proteinExistence type="predicted"/>
<comment type="caution">
    <text evidence="1">The sequence shown here is derived from an EMBL/GenBank/DDBJ whole genome shotgun (WGS) entry which is preliminary data.</text>
</comment>
<keyword evidence="2" id="KW-1185">Reference proteome</keyword>
<evidence type="ECO:0000313" key="1">
    <source>
        <dbReference type="EMBL" id="MBL1073790.1"/>
    </source>
</evidence>
<evidence type="ECO:0000313" key="2">
    <source>
        <dbReference type="Proteomes" id="UP000602198"/>
    </source>
</evidence>
<name>A0ABS1LZW7_9NOCA</name>
<protein>
    <submittedName>
        <fullName evidence="1">Uncharacterized protein</fullName>
    </submittedName>
</protein>
<dbReference type="RefSeq" id="WP_201944255.1">
    <property type="nucleotide sequence ID" value="NZ_JAERRJ010000002.1"/>
</dbReference>
<gene>
    <name evidence="1" type="ORF">JK358_05240</name>
</gene>
<dbReference type="EMBL" id="JAERRJ010000002">
    <property type="protein sequence ID" value="MBL1073790.1"/>
    <property type="molecule type" value="Genomic_DNA"/>
</dbReference>
<sequence>MHGRTRLAVLTARSGHRTERVEIPCAAHDPTACLPQSKGPLLGGLAVMGTALAMHNALLGLVGALGCTLTFYGPCWSLTPQWRARRQALRWQHFVAGHDVLNLESPELLRLADAYDELVYTAGLSGVETPGEAGSVGHLMVLECATLLDGRTPAGPAELDYIAARESEIHHLTRFLADQHRAHTALEQRRALDRRRVLNEIARARTELENQTGVSAVFASRDLRRRYRP</sequence>
<dbReference type="Proteomes" id="UP000602198">
    <property type="component" value="Unassembled WGS sequence"/>
</dbReference>
<accession>A0ABS1LZW7</accession>